<keyword evidence="1" id="KW-0472">Membrane</keyword>
<proteinExistence type="predicted"/>
<dbReference type="Proteomes" id="UP000509346">
    <property type="component" value="Chromosome"/>
</dbReference>
<keyword evidence="1" id="KW-1133">Transmembrane helix</keyword>
<dbReference type="EMBL" id="CP058909">
    <property type="protein sequence ID" value="QLH82111.1"/>
    <property type="molecule type" value="Genomic_DNA"/>
</dbReference>
<reference evidence="2 3" key="1">
    <citation type="submission" date="2020-07" db="EMBL/GenBank/DDBJ databases">
        <title>Halosimplex litoreum sp. nov. and Halosimplex rubrum sp. nov., isolated from different salt environments.</title>
        <authorList>
            <person name="Cui H."/>
        </authorList>
    </citation>
    <scope>NUCLEOTIDE SEQUENCE [LARGE SCALE GENOMIC DNA]</scope>
    <source>
        <strain evidence="2 3">R2</strain>
    </source>
</reference>
<dbReference type="KEGG" id="hpel:HZS54_11080"/>
<dbReference type="RefSeq" id="WP_179922579.1">
    <property type="nucleotide sequence ID" value="NZ_CP058909.1"/>
</dbReference>
<sequence>MEQVVETVIRTAGPIFVDPLQVMGIIDIITQSWLLTLGLVLFVASVVLSAVSGLLDVAAYITVAGGVLFVGLGLVNWLAPGLLPLVIFPSSAGQMLWEQPSGLGVPFEMLVRISGPIYPAWLL</sequence>
<evidence type="ECO:0000313" key="2">
    <source>
        <dbReference type="EMBL" id="QLH82111.1"/>
    </source>
</evidence>
<protein>
    <submittedName>
        <fullName evidence="2">Uncharacterized protein</fullName>
    </submittedName>
</protein>
<evidence type="ECO:0000313" key="3">
    <source>
        <dbReference type="Proteomes" id="UP000509346"/>
    </source>
</evidence>
<name>A0A7D5T3R6_9EURY</name>
<keyword evidence="3" id="KW-1185">Reference proteome</keyword>
<evidence type="ECO:0000256" key="1">
    <source>
        <dbReference type="SAM" id="Phobius"/>
    </source>
</evidence>
<dbReference type="GeneID" id="56083139"/>
<keyword evidence="1" id="KW-0812">Transmembrane</keyword>
<feature type="transmembrane region" description="Helical" evidence="1">
    <location>
        <begin position="57"/>
        <end position="79"/>
    </location>
</feature>
<dbReference type="AlphaFoldDB" id="A0A7D5T3R6"/>
<accession>A0A7D5T3R6</accession>
<organism evidence="2 3">
    <name type="scientific">Halosimplex pelagicum</name>
    <dbReference type="NCBI Taxonomy" id="869886"/>
    <lineage>
        <taxon>Archaea</taxon>
        <taxon>Methanobacteriati</taxon>
        <taxon>Methanobacteriota</taxon>
        <taxon>Stenosarchaea group</taxon>
        <taxon>Halobacteria</taxon>
        <taxon>Halobacteriales</taxon>
        <taxon>Haloarculaceae</taxon>
        <taxon>Halosimplex</taxon>
    </lineage>
</organism>
<gene>
    <name evidence="2" type="ORF">HZS54_11080</name>
</gene>
<feature type="transmembrane region" description="Helical" evidence="1">
    <location>
        <begin position="33"/>
        <end position="51"/>
    </location>
</feature>